<dbReference type="EC" id="2.5.1.59" evidence="3"/>
<evidence type="ECO:0000256" key="1">
    <source>
        <dbReference type="ARBA" id="ARBA00001946"/>
    </source>
</evidence>
<organism evidence="14 15">
    <name type="scientific">Lactarius akahatsu</name>
    <dbReference type="NCBI Taxonomy" id="416441"/>
    <lineage>
        <taxon>Eukaryota</taxon>
        <taxon>Fungi</taxon>
        <taxon>Dikarya</taxon>
        <taxon>Basidiomycota</taxon>
        <taxon>Agaricomycotina</taxon>
        <taxon>Agaricomycetes</taxon>
        <taxon>Russulales</taxon>
        <taxon>Russulaceae</taxon>
        <taxon>Lactarius</taxon>
    </lineage>
</organism>
<dbReference type="PANTHER" id="PTHR11129">
    <property type="entry name" value="PROTEIN FARNESYLTRANSFERASE ALPHA SUBUNIT/RAB GERANYLGERANYL TRANSFERASE ALPHA SUBUNIT"/>
    <property type="match status" value="1"/>
</dbReference>
<keyword evidence="5" id="KW-0637">Prenyltransferase</keyword>
<keyword evidence="8" id="KW-0460">Magnesium</keyword>
<evidence type="ECO:0000313" key="15">
    <source>
        <dbReference type="Proteomes" id="UP001201163"/>
    </source>
</evidence>
<dbReference type="SUPFAM" id="SSF48439">
    <property type="entry name" value="Protein prenylyltransferase"/>
    <property type="match status" value="1"/>
</dbReference>
<keyword evidence="7" id="KW-0677">Repeat</keyword>
<evidence type="ECO:0000256" key="2">
    <source>
        <dbReference type="ARBA" id="ARBA00006734"/>
    </source>
</evidence>
<evidence type="ECO:0000256" key="3">
    <source>
        <dbReference type="ARBA" id="ARBA00012700"/>
    </source>
</evidence>
<dbReference type="GO" id="GO:0004660">
    <property type="term" value="F:protein farnesyltransferase activity"/>
    <property type="evidence" value="ECO:0007669"/>
    <property type="project" value="UniProtKB-EC"/>
</dbReference>
<evidence type="ECO:0000256" key="13">
    <source>
        <dbReference type="ARBA" id="ARBA00043219"/>
    </source>
</evidence>
<reference evidence="14" key="1">
    <citation type="submission" date="2022-01" db="EMBL/GenBank/DDBJ databases">
        <title>Comparative genomics reveals a dynamic genome evolution in the ectomycorrhizal milk-cap (Lactarius) mushrooms.</title>
        <authorList>
            <consortium name="DOE Joint Genome Institute"/>
            <person name="Lebreton A."/>
            <person name="Tang N."/>
            <person name="Kuo A."/>
            <person name="LaButti K."/>
            <person name="Drula E."/>
            <person name="Barry K."/>
            <person name="Clum A."/>
            <person name="Lipzen A."/>
            <person name="Mousain D."/>
            <person name="Ng V."/>
            <person name="Wang R."/>
            <person name="Wang X."/>
            <person name="Dai Y."/>
            <person name="Henrissat B."/>
            <person name="Grigoriev I.V."/>
            <person name="Guerin-Laguette A."/>
            <person name="Yu F."/>
            <person name="Martin F.M."/>
        </authorList>
    </citation>
    <scope>NUCLEOTIDE SEQUENCE</scope>
    <source>
        <strain evidence="14">QP</strain>
    </source>
</reference>
<evidence type="ECO:0000256" key="11">
    <source>
        <dbReference type="ARBA" id="ARBA00042436"/>
    </source>
</evidence>
<dbReference type="PROSITE" id="PS51147">
    <property type="entry name" value="PFTA"/>
    <property type="match status" value="4"/>
</dbReference>
<evidence type="ECO:0000256" key="8">
    <source>
        <dbReference type="ARBA" id="ARBA00022842"/>
    </source>
</evidence>
<dbReference type="PANTHER" id="PTHR11129:SF1">
    <property type="entry name" value="PROTEIN FARNESYLTRANSFERASE_GERANYLGERANYLTRANSFERASE TYPE-1 SUBUNIT ALPHA"/>
    <property type="match status" value="1"/>
</dbReference>
<dbReference type="AlphaFoldDB" id="A0AAD4QFY7"/>
<keyword evidence="15" id="KW-1185">Reference proteome</keyword>
<protein>
    <recommendedName>
        <fullName evidence="9">Protein farnesyltransferase/geranylgeranyltransferase type-1 subunit alpha</fullName>
        <ecNumber evidence="4">2.5.1.58</ecNumber>
        <ecNumber evidence="3">2.5.1.59</ecNumber>
    </recommendedName>
    <alternativeName>
        <fullName evidence="12">CAAX farnesyltransferase subunit alpha</fullName>
    </alternativeName>
    <alternativeName>
        <fullName evidence="11">FTase-alpha</fullName>
    </alternativeName>
    <alternativeName>
        <fullName evidence="10">Ras proteins prenyltransferase subunit alpha</fullName>
    </alternativeName>
    <alternativeName>
        <fullName evidence="13">Type I protein geranyl-geranyltransferase subunit alpha</fullName>
    </alternativeName>
</protein>
<dbReference type="GO" id="GO:0005965">
    <property type="term" value="C:protein farnesyltransferase complex"/>
    <property type="evidence" value="ECO:0007669"/>
    <property type="project" value="TreeGrafter"/>
</dbReference>
<name>A0AAD4QFY7_9AGAM</name>
<sequence length="340" mass="38908">MSAPTADDTTEHVFYAERPEWADVVPVVQYENIQPLAPIFYSPEYKDATDYFRGVVKIGEKSLRVLQLTETIIRLNPAHYSAWQYRYETLIAISAPLQPELVLSNTLTKASPKTYQVWHHRRLLLTALGDPAPELAFNEEVLKADAKNYHTWSHRQWLLAHFDQENLWADELPFIDGLLEDDVRNNSAWHHRFFVSFERGSNDDKDEAEAIVKRELAFAKEKIALAPNNSSAWNYLRGILDHSRVPYSTQAIFARQYIVDTVEPRGNDILDLENPPPSEGAELPCAAAIEFMADVHEASGNEGISEAVELWRSLADTHDTIRKRYWEYRIRNAVATTGKA</sequence>
<dbReference type="EC" id="2.5.1.58" evidence="4"/>
<accession>A0AAD4QFY7</accession>
<dbReference type="Pfam" id="PF01239">
    <property type="entry name" value="PPTA"/>
    <property type="match status" value="5"/>
</dbReference>
<dbReference type="EMBL" id="JAKELL010000009">
    <property type="protein sequence ID" value="KAH8996347.1"/>
    <property type="molecule type" value="Genomic_DNA"/>
</dbReference>
<dbReference type="InterPro" id="IPR002088">
    <property type="entry name" value="Prenyl_trans_a"/>
</dbReference>
<evidence type="ECO:0000256" key="12">
    <source>
        <dbReference type="ARBA" id="ARBA00043086"/>
    </source>
</evidence>
<dbReference type="GO" id="GO:0005953">
    <property type="term" value="C:CAAX-protein geranylgeranyltransferase complex"/>
    <property type="evidence" value="ECO:0007669"/>
    <property type="project" value="TreeGrafter"/>
</dbReference>
<keyword evidence="6" id="KW-0808">Transferase</keyword>
<dbReference type="Proteomes" id="UP001201163">
    <property type="component" value="Unassembled WGS sequence"/>
</dbReference>
<dbReference type="GO" id="GO:0004662">
    <property type="term" value="F:CAAX-protein geranylgeranyltransferase activity"/>
    <property type="evidence" value="ECO:0007669"/>
    <property type="project" value="UniProtKB-EC"/>
</dbReference>
<dbReference type="Gene3D" id="1.25.40.120">
    <property type="entry name" value="Protein prenylyltransferase"/>
    <property type="match status" value="1"/>
</dbReference>
<comment type="similarity">
    <text evidence="2">Belongs to the protein prenyltransferase subunit alpha family.</text>
</comment>
<evidence type="ECO:0000256" key="6">
    <source>
        <dbReference type="ARBA" id="ARBA00022679"/>
    </source>
</evidence>
<comment type="cofactor">
    <cofactor evidence="1">
        <name>Mg(2+)</name>
        <dbReference type="ChEBI" id="CHEBI:18420"/>
    </cofactor>
</comment>
<comment type="caution">
    <text evidence="14">The sequence shown here is derived from an EMBL/GenBank/DDBJ whole genome shotgun (WGS) entry which is preliminary data.</text>
</comment>
<evidence type="ECO:0000313" key="14">
    <source>
        <dbReference type="EMBL" id="KAH8996347.1"/>
    </source>
</evidence>
<evidence type="ECO:0000256" key="4">
    <source>
        <dbReference type="ARBA" id="ARBA00012702"/>
    </source>
</evidence>
<evidence type="ECO:0000256" key="7">
    <source>
        <dbReference type="ARBA" id="ARBA00022737"/>
    </source>
</evidence>
<evidence type="ECO:0000256" key="10">
    <source>
        <dbReference type="ARBA" id="ARBA00041392"/>
    </source>
</evidence>
<proteinExistence type="inferred from homology"/>
<evidence type="ECO:0000256" key="5">
    <source>
        <dbReference type="ARBA" id="ARBA00022602"/>
    </source>
</evidence>
<evidence type="ECO:0000256" key="9">
    <source>
        <dbReference type="ARBA" id="ARBA00040965"/>
    </source>
</evidence>
<gene>
    <name evidence="14" type="ORF">EDB92DRAFT_1596825</name>
</gene>